<keyword evidence="3" id="KW-1185">Reference proteome</keyword>
<dbReference type="Proteomes" id="UP001467690">
    <property type="component" value="Unassembled WGS sequence"/>
</dbReference>
<dbReference type="Pfam" id="PF10881">
    <property type="entry name" value="DUF2726"/>
    <property type="match status" value="1"/>
</dbReference>
<organism evidence="2 3">
    <name type="scientific">Catenovulum sediminis</name>
    <dbReference type="NCBI Taxonomy" id="1740262"/>
    <lineage>
        <taxon>Bacteria</taxon>
        <taxon>Pseudomonadati</taxon>
        <taxon>Pseudomonadota</taxon>
        <taxon>Gammaproteobacteria</taxon>
        <taxon>Alteromonadales</taxon>
        <taxon>Alteromonadaceae</taxon>
        <taxon>Catenovulum</taxon>
    </lineage>
</organism>
<dbReference type="InterPro" id="IPR024402">
    <property type="entry name" value="DUF2726"/>
</dbReference>
<proteinExistence type="predicted"/>
<accession>A0ABV1RKS5</accession>
<comment type="caution">
    <text evidence="2">The sequence shown here is derived from an EMBL/GenBank/DDBJ whole genome shotgun (WGS) entry which is preliminary data.</text>
</comment>
<evidence type="ECO:0000313" key="3">
    <source>
        <dbReference type="Proteomes" id="UP001467690"/>
    </source>
</evidence>
<evidence type="ECO:0000259" key="1">
    <source>
        <dbReference type="Pfam" id="PF10881"/>
    </source>
</evidence>
<gene>
    <name evidence="2" type="ORF">ABS311_16790</name>
</gene>
<protein>
    <submittedName>
        <fullName evidence="2">DUF2726 domain-containing protein</fullName>
    </submittedName>
</protein>
<name>A0ABV1RKS5_9ALTE</name>
<sequence>MKILLVFIIFVAFLGVVKWRQNQQERSKTSRFENIEKINKLELNFKQDLNIKLNQVLGEQYHIHRDVNLTRLLNFEDAQFAKIAKNKVIDFVITDLSGIVCCVLKVDDSRQNESKSNQQDWLRLCLQGRHNLLRVKSSHNVSMQDLASLLSNMGLQNAD</sequence>
<dbReference type="EMBL" id="JBELOE010000265">
    <property type="protein sequence ID" value="MER2493538.1"/>
    <property type="molecule type" value="Genomic_DNA"/>
</dbReference>
<dbReference type="RefSeq" id="WP_350402668.1">
    <property type="nucleotide sequence ID" value="NZ_JBELOE010000265.1"/>
</dbReference>
<reference evidence="2 3" key="1">
    <citation type="submission" date="2024-06" db="EMBL/GenBank/DDBJ databases">
        <authorList>
            <person name="Chen R.Y."/>
        </authorList>
    </citation>
    <scope>NUCLEOTIDE SEQUENCE [LARGE SCALE GENOMIC DNA]</scope>
    <source>
        <strain evidence="2 3">D2</strain>
    </source>
</reference>
<feature type="domain" description="DUF2726" evidence="1">
    <location>
        <begin position="50"/>
        <end position="148"/>
    </location>
</feature>
<evidence type="ECO:0000313" key="2">
    <source>
        <dbReference type="EMBL" id="MER2493538.1"/>
    </source>
</evidence>